<dbReference type="InterPro" id="IPR014710">
    <property type="entry name" value="RmlC-like_jellyroll"/>
</dbReference>
<gene>
    <name evidence="5" type="ORF">C7H79_10640</name>
</gene>
<dbReference type="SMART" id="SM00419">
    <property type="entry name" value="HTH_CRP"/>
    <property type="match status" value="1"/>
</dbReference>
<feature type="domain" description="HTH crp-type" evidence="4">
    <location>
        <begin position="152"/>
        <end position="218"/>
    </location>
</feature>
<keyword evidence="1" id="KW-0805">Transcription regulation</keyword>
<evidence type="ECO:0000256" key="2">
    <source>
        <dbReference type="ARBA" id="ARBA00023125"/>
    </source>
</evidence>
<evidence type="ECO:0000256" key="1">
    <source>
        <dbReference type="ARBA" id="ARBA00023015"/>
    </source>
</evidence>
<dbReference type="AlphaFoldDB" id="A0A2P7NU04"/>
<dbReference type="GO" id="GO:0003677">
    <property type="term" value="F:DNA binding"/>
    <property type="evidence" value="ECO:0007669"/>
    <property type="project" value="UniProtKB-KW"/>
</dbReference>
<sequence>MSIHSCDPRQNKILSALSESELEHLAPHLELIPMLHSEILFEAHDQLKSAYFPVTAVASLLNCLEDGSSVEVAMVGNEGMLGVSVVMGNDKPLTQAIIKTEGHGYRVSIKALQTVLARCGGRRAGTLSKLLLRYTQALFLQMSQTIACNRRHALEQQLCTWLLSCFDRGDSNSLSITHELIAYILGVRRESVTVVAKKLQQEGMIEYSRGHIDLANREKLEGNACECYRVVKEESTRWIIDAKTSVAA</sequence>
<dbReference type="EMBL" id="PXXU01000031">
    <property type="protein sequence ID" value="PSJ16950.1"/>
    <property type="molecule type" value="Genomic_DNA"/>
</dbReference>
<dbReference type="InterPro" id="IPR050397">
    <property type="entry name" value="Env_Response_Regulators"/>
</dbReference>
<dbReference type="InterPro" id="IPR036390">
    <property type="entry name" value="WH_DNA-bd_sf"/>
</dbReference>
<reference evidence="5 6" key="1">
    <citation type="submission" date="2018-03" db="EMBL/GenBank/DDBJ databases">
        <title>Draft genome of Nitrosomonas supralitoralis APG5.</title>
        <authorList>
            <person name="Urakawa H."/>
            <person name="Lopez J.V."/>
        </authorList>
    </citation>
    <scope>NUCLEOTIDE SEQUENCE [LARGE SCALE GENOMIC DNA]</scope>
    <source>
        <strain evidence="5 6">APG5</strain>
    </source>
</reference>
<dbReference type="InterPro" id="IPR012318">
    <property type="entry name" value="HTH_CRP"/>
</dbReference>
<dbReference type="Gene3D" id="1.10.10.10">
    <property type="entry name" value="Winged helix-like DNA-binding domain superfamily/Winged helix DNA-binding domain"/>
    <property type="match status" value="1"/>
</dbReference>
<evidence type="ECO:0000313" key="5">
    <source>
        <dbReference type="EMBL" id="PSJ16950.1"/>
    </source>
</evidence>
<evidence type="ECO:0000313" key="6">
    <source>
        <dbReference type="Proteomes" id="UP000241912"/>
    </source>
</evidence>
<keyword evidence="6" id="KW-1185">Reference proteome</keyword>
<dbReference type="PANTHER" id="PTHR24567">
    <property type="entry name" value="CRP FAMILY TRANSCRIPTIONAL REGULATORY PROTEIN"/>
    <property type="match status" value="1"/>
</dbReference>
<keyword evidence="2" id="KW-0238">DNA-binding</keyword>
<dbReference type="InterPro" id="IPR018490">
    <property type="entry name" value="cNMP-bd_dom_sf"/>
</dbReference>
<dbReference type="RefSeq" id="WP_106707250.1">
    <property type="nucleotide sequence ID" value="NZ_PXXU01000031.1"/>
</dbReference>
<evidence type="ECO:0000259" key="4">
    <source>
        <dbReference type="PROSITE" id="PS51063"/>
    </source>
</evidence>
<dbReference type="Proteomes" id="UP000241912">
    <property type="component" value="Unassembled WGS sequence"/>
</dbReference>
<accession>A0A2P7NU04</accession>
<dbReference type="SUPFAM" id="SSF46785">
    <property type="entry name" value="Winged helix' DNA-binding domain"/>
    <property type="match status" value="1"/>
</dbReference>
<dbReference type="InterPro" id="IPR036388">
    <property type="entry name" value="WH-like_DNA-bd_sf"/>
</dbReference>
<dbReference type="Pfam" id="PF13545">
    <property type="entry name" value="HTH_Crp_2"/>
    <property type="match status" value="1"/>
</dbReference>
<dbReference type="PROSITE" id="PS51063">
    <property type="entry name" value="HTH_CRP_2"/>
    <property type="match status" value="1"/>
</dbReference>
<evidence type="ECO:0000256" key="3">
    <source>
        <dbReference type="ARBA" id="ARBA00023163"/>
    </source>
</evidence>
<keyword evidence="3" id="KW-0804">Transcription</keyword>
<dbReference type="SMART" id="SM00100">
    <property type="entry name" value="cNMP"/>
    <property type="match status" value="1"/>
</dbReference>
<dbReference type="GO" id="GO:0003700">
    <property type="term" value="F:DNA-binding transcription factor activity"/>
    <property type="evidence" value="ECO:0007669"/>
    <property type="project" value="TreeGrafter"/>
</dbReference>
<dbReference type="InterPro" id="IPR000595">
    <property type="entry name" value="cNMP-bd_dom"/>
</dbReference>
<dbReference type="PANTHER" id="PTHR24567:SF74">
    <property type="entry name" value="HTH-TYPE TRANSCRIPTIONAL REGULATOR ARCR"/>
    <property type="match status" value="1"/>
</dbReference>
<organism evidence="5 6">
    <name type="scientific">Nitrosomonas supralitoralis</name>
    <dbReference type="NCBI Taxonomy" id="2116706"/>
    <lineage>
        <taxon>Bacteria</taxon>
        <taxon>Pseudomonadati</taxon>
        <taxon>Pseudomonadota</taxon>
        <taxon>Betaproteobacteria</taxon>
        <taxon>Nitrosomonadales</taxon>
        <taxon>Nitrosomonadaceae</taxon>
        <taxon>Nitrosomonas</taxon>
    </lineage>
</organism>
<dbReference type="SUPFAM" id="SSF51206">
    <property type="entry name" value="cAMP-binding domain-like"/>
    <property type="match status" value="1"/>
</dbReference>
<name>A0A2P7NU04_9PROT</name>
<dbReference type="OrthoDB" id="8969464at2"/>
<dbReference type="Gene3D" id="2.60.120.10">
    <property type="entry name" value="Jelly Rolls"/>
    <property type="match status" value="1"/>
</dbReference>
<dbReference type="GO" id="GO:0005829">
    <property type="term" value="C:cytosol"/>
    <property type="evidence" value="ECO:0007669"/>
    <property type="project" value="TreeGrafter"/>
</dbReference>
<proteinExistence type="predicted"/>
<comment type="caution">
    <text evidence="5">The sequence shown here is derived from an EMBL/GenBank/DDBJ whole genome shotgun (WGS) entry which is preliminary data.</text>
</comment>
<protein>
    <submittedName>
        <fullName evidence="5">Crp/Fnr family transcriptional regulator</fullName>
    </submittedName>
</protein>